<accession>A0A8S4QZW1</accession>
<comment type="caution">
    <text evidence="2">The sequence shown here is derived from an EMBL/GenBank/DDBJ whole genome shotgun (WGS) entry which is preliminary data.</text>
</comment>
<feature type="compositionally biased region" description="Basic and acidic residues" evidence="1">
    <location>
        <begin position="25"/>
        <end position="39"/>
    </location>
</feature>
<protein>
    <submittedName>
        <fullName evidence="2">Jg21828 protein</fullName>
    </submittedName>
</protein>
<dbReference type="EMBL" id="CAKXAJ010020220">
    <property type="protein sequence ID" value="CAH2220814.1"/>
    <property type="molecule type" value="Genomic_DNA"/>
</dbReference>
<dbReference type="OrthoDB" id="248233at2759"/>
<proteinExistence type="predicted"/>
<keyword evidence="3" id="KW-1185">Reference proteome</keyword>
<reference evidence="2" key="1">
    <citation type="submission" date="2022-03" db="EMBL/GenBank/DDBJ databases">
        <authorList>
            <person name="Lindestad O."/>
        </authorList>
    </citation>
    <scope>NUCLEOTIDE SEQUENCE</scope>
</reference>
<feature type="non-terminal residue" evidence="2">
    <location>
        <position position="39"/>
    </location>
</feature>
<name>A0A8S4QZW1_9NEOP</name>
<evidence type="ECO:0000313" key="2">
    <source>
        <dbReference type="EMBL" id="CAH2220814.1"/>
    </source>
</evidence>
<feature type="region of interest" description="Disordered" evidence="1">
    <location>
        <begin position="1"/>
        <end position="39"/>
    </location>
</feature>
<evidence type="ECO:0000256" key="1">
    <source>
        <dbReference type="SAM" id="MobiDB-lite"/>
    </source>
</evidence>
<evidence type="ECO:0000313" key="3">
    <source>
        <dbReference type="Proteomes" id="UP000838756"/>
    </source>
</evidence>
<gene>
    <name evidence="2" type="primary">jg21828</name>
    <name evidence="2" type="ORF">PAEG_LOCUS6645</name>
</gene>
<organism evidence="2 3">
    <name type="scientific">Pararge aegeria aegeria</name>
    <dbReference type="NCBI Taxonomy" id="348720"/>
    <lineage>
        <taxon>Eukaryota</taxon>
        <taxon>Metazoa</taxon>
        <taxon>Ecdysozoa</taxon>
        <taxon>Arthropoda</taxon>
        <taxon>Hexapoda</taxon>
        <taxon>Insecta</taxon>
        <taxon>Pterygota</taxon>
        <taxon>Neoptera</taxon>
        <taxon>Endopterygota</taxon>
        <taxon>Lepidoptera</taxon>
        <taxon>Glossata</taxon>
        <taxon>Ditrysia</taxon>
        <taxon>Papilionoidea</taxon>
        <taxon>Nymphalidae</taxon>
        <taxon>Satyrinae</taxon>
        <taxon>Satyrini</taxon>
        <taxon>Parargina</taxon>
        <taxon>Pararge</taxon>
    </lineage>
</organism>
<dbReference type="Proteomes" id="UP000838756">
    <property type="component" value="Unassembled WGS sequence"/>
</dbReference>
<sequence>MDSFFSLFDPSDGGQHKQNKKTRHKNDQENVRKNPDAPK</sequence>
<dbReference type="AlphaFoldDB" id="A0A8S4QZW1"/>